<evidence type="ECO:0000313" key="3">
    <source>
        <dbReference type="Proteomes" id="UP000648801"/>
    </source>
</evidence>
<evidence type="ECO:0000256" key="1">
    <source>
        <dbReference type="ARBA" id="ARBA00006479"/>
    </source>
</evidence>
<reference evidence="2" key="2">
    <citation type="submission" date="2020-09" db="EMBL/GenBank/DDBJ databases">
        <authorList>
            <person name="Sun Q."/>
            <person name="Zhou Y."/>
        </authorList>
    </citation>
    <scope>NUCLEOTIDE SEQUENCE</scope>
    <source>
        <strain evidence="2">CGMCC 1.15447</strain>
    </source>
</reference>
<dbReference type="GO" id="GO:0016301">
    <property type="term" value="F:kinase activity"/>
    <property type="evidence" value="ECO:0007669"/>
    <property type="project" value="UniProtKB-KW"/>
</dbReference>
<keyword evidence="2" id="KW-0808">Transferase</keyword>
<dbReference type="InterPro" id="IPR000600">
    <property type="entry name" value="ROK"/>
</dbReference>
<gene>
    <name evidence="2" type="ORF">GCM10011507_01330</name>
</gene>
<sequence>MGISGAGAIVAKIHDGLRNLLDETSADPEMLKGVAAGAPGVTDPDDGVVIATSYLMGWRDVPLQRMLEDTLQVPAAIDNDVNLAALGESWCGIAREAADFAFLAIGTGLGAGLFLNGGLFRGRGWTAGEIGYMLVPGITPQTARPHEPGALESVIGGTGICKQWQTYEGRTPLPATLTPTEIFDHAKWGDPAAAALLHQTSTLLARTIYNMSLVLNVPLFVLGGSIGMHASLHESTEAELAALNLRSRPKLLRSILGADAQIMGALRLALEVAGVHTPR</sequence>
<organism evidence="2 3">
    <name type="scientific">Edaphobacter acidisoli</name>
    <dbReference type="NCBI Taxonomy" id="2040573"/>
    <lineage>
        <taxon>Bacteria</taxon>
        <taxon>Pseudomonadati</taxon>
        <taxon>Acidobacteriota</taxon>
        <taxon>Terriglobia</taxon>
        <taxon>Terriglobales</taxon>
        <taxon>Acidobacteriaceae</taxon>
        <taxon>Edaphobacter</taxon>
    </lineage>
</organism>
<dbReference type="Gene3D" id="3.30.420.40">
    <property type="match status" value="2"/>
</dbReference>
<dbReference type="InterPro" id="IPR043129">
    <property type="entry name" value="ATPase_NBD"/>
</dbReference>
<dbReference type="Proteomes" id="UP000648801">
    <property type="component" value="Unassembled WGS sequence"/>
</dbReference>
<name>A0A916RER7_9BACT</name>
<dbReference type="PANTHER" id="PTHR18964">
    <property type="entry name" value="ROK (REPRESSOR, ORF, KINASE) FAMILY"/>
    <property type="match status" value="1"/>
</dbReference>
<dbReference type="EMBL" id="BMJB01000001">
    <property type="protein sequence ID" value="GGA53891.1"/>
    <property type="molecule type" value="Genomic_DNA"/>
</dbReference>
<keyword evidence="3" id="KW-1185">Reference proteome</keyword>
<dbReference type="SUPFAM" id="SSF53067">
    <property type="entry name" value="Actin-like ATPase domain"/>
    <property type="match status" value="1"/>
</dbReference>
<comment type="similarity">
    <text evidence="1">Belongs to the ROK (NagC/XylR) family.</text>
</comment>
<accession>A0A916RER7</accession>
<comment type="caution">
    <text evidence="2">The sequence shown here is derived from an EMBL/GenBank/DDBJ whole genome shotgun (WGS) entry which is preliminary data.</text>
</comment>
<dbReference type="Pfam" id="PF00480">
    <property type="entry name" value="ROK"/>
    <property type="match status" value="1"/>
</dbReference>
<protein>
    <submittedName>
        <fullName evidence="2">Sugar kinase</fullName>
    </submittedName>
</protein>
<dbReference type="PANTHER" id="PTHR18964:SF149">
    <property type="entry name" value="BIFUNCTIONAL UDP-N-ACETYLGLUCOSAMINE 2-EPIMERASE_N-ACETYLMANNOSAMINE KINASE"/>
    <property type="match status" value="1"/>
</dbReference>
<evidence type="ECO:0000313" key="2">
    <source>
        <dbReference type="EMBL" id="GGA53891.1"/>
    </source>
</evidence>
<keyword evidence="2" id="KW-0418">Kinase</keyword>
<reference evidence="2" key="1">
    <citation type="journal article" date="2014" name="Int. J. Syst. Evol. Microbiol.">
        <title>Complete genome sequence of Corynebacterium casei LMG S-19264T (=DSM 44701T), isolated from a smear-ripened cheese.</title>
        <authorList>
            <consortium name="US DOE Joint Genome Institute (JGI-PGF)"/>
            <person name="Walter F."/>
            <person name="Albersmeier A."/>
            <person name="Kalinowski J."/>
            <person name="Ruckert C."/>
        </authorList>
    </citation>
    <scope>NUCLEOTIDE SEQUENCE</scope>
    <source>
        <strain evidence="2">CGMCC 1.15447</strain>
    </source>
</reference>
<proteinExistence type="inferred from homology"/>
<dbReference type="AlphaFoldDB" id="A0A916RER7"/>